<dbReference type="Gene3D" id="3.40.630.30">
    <property type="match status" value="1"/>
</dbReference>
<evidence type="ECO:0000256" key="2">
    <source>
        <dbReference type="ARBA" id="ARBA00023315"/>
    </source>
</evidence>
<gene>
    <name evidence="4" type="ORF">SAMN04489764_3114</name>
</gene>
<dbReference type="InterPro" id="IPR016181">
    <property type="entry name" value="Acyl_CoA_acyltransferase"/>
</dbReference>
<dbReference type="Proteomes" id="UP000217103">
    <property type="component" value="Unassembled WGS sequence"/>
</dbReference>
<evidence type="ECO:0000313" key="5">
    <source>
        <dbReference type="Proteomes" id="UP000217103"/>
    </source>
</evidence>
<dbReference type="EMBL" id="FNKK01000002">
    <property type="protein sequence ID" value="SDR03040.1"/>
    <property type="molecule type" value="Genomic_DNA"/>
</dbReference>
<evidence type="ECO:0000313" key="4">
    <source>
        <dbReference type="EMBL" id="SDR03040.1"/>
    </source>
</evidence>
<keyword evidence="1 4" id="KW-0808">Transferase</keyword>
<organism evidence="4 5">
    <name type="scientific">Thermostaphylospora chromogena</name>
    <dbReference type="NCBI Taxonomy" id="35622"/>
    <lineage>
        <taxon>Bacteria</taxon>
        <taxon>Bacillati</taxon>
        <taxon>Actinomycetota</taxon>
        <taxon>Actinomycetes</taxon>
        <taxon>Streptosporangiales</taxon>
        <taxon>Thermomonosporaceae</taxon>
        <taxon>Thermostaphylospora</taxon>
    </lineage>
</organism>
<dbReference type="PANTHER" id="PTHR43877:SF1">
    <property type="entry name" value="ACETYLTRANSFERASE"/>
    <property type="match status" value="1"/>
</dbReference>
<dbReference type="CDD" id="cd04301">
    <property type="entry name" value="NAT_SF"/>
    <property type="match status" value="1"/>
</dbReference>
<dbReference type="STRING" id="35622.SAMN04489764_3114"/>
<dbReference type="GO" id="GO:0016747">
    <property type="term" value="F:acyltransferase activity, transferring groups other than amino-acyl groups"/>
    <property type="evidence" value="ECO:0007669"/>
    <property type="project" value="InterPro"/>
</dbReference>
<dbReference type="PROSITE" id="PS51186">
    <property type="entry name" value="GNAT"/>
    <property type="match status" value="1"/>
</dbReference>
<dbReference type="RefSeq" id="WP_093259683.1">
    <property type="nucleotide sequence ID" value="NZ_FNKK01000002.1"/>
</dbReference>
<accession>A0A1H1FQ62</accession>
<sequence length="336" mass="37120">MPICRLTDTDTGTAMLSAYHAALTAAYEHDVPGPVTPYSMFAFTALHGWAGDAAEAYVHLREGAAGAVTGGYILELPLRDNTHVALVRHLAVAPEHRRSGIGSELLAHAISRARAHGRRVLIGEAPAHGPGAAFARARGFTPVTTDDRMVLDLSAVTAEGLERLRDDALRHAEGYTLERWAGLAPERYIPDMTALMNGMNDAPRGDLDMEDERWDDERAVKSERSLVQAGLTGYQTLARHAATGEPAGYTRILVPSKQPDGWALQVDTVVLRPHRGHRLGMALKAANLLWLREREPGVKRIVTWNADSNSHMIEINERLGFRPLDRWHEWQLHLDR</sequence>
<keyword evidence="2" id="KW-0012">Acyltransferase</keyword>
<protein>
    <submittedName>
        <fullName evidence="4">Acetyltransferase (GNAT) family protein</fullName>
    </submittedName>
</protein>
<dbReference type="PANTHER" id="PTHR43877">
    <property type="entry name" value="AMINOALKYLPHOSPHONATE N-ACETYLTRANSFERASE-RELATED-RELATED"/>
    <property type="match status" value="1"/>
</dbReference>
<dbReference type="OrthoDB" id="4119890at2"/>
<dbReference type="Pfam" id="PF00583">
    <property type="entry name" value="Acetyltransf_1"/>
    <property type="match status" value="1"/>
</dbReference>
<keyword evidence="5" id="KW-1185">Reference proteome</keyword>
<reference evidence="4 5" key="1">
    <citation type="submission" date="2016-10" db="EMBL/GenBank/DDBJ databases">
        <authorList>
            <person name="de Groot N.N."/>
        </authorList>
    </citation>
    <scope>NUCLEOTIDE SEQUENCE [LARGE SCALE GENOMIC DNA]</scope>
    <source>
        <strain evidence="4 5">DSM 43794</strain>
    </source>
</reference>
<evidence type="ECO:0000259" key="3">
    <source>
        <dbReference type="PROSITE" id="PS51186"/>
    </source>
</evidence>
<dbReference type="InterPro" id="IPR000182">
    <property type="entry name" value="GNAT_dom"/>
</dbReference>
<dbReference type="InterPro" id="IPR050832">
    <property type="entry name" value="Bact_Acetyltransf"/>
</dbReference>
<dbReference type="SUPFAM" id="SSF55729">
    <property type="entry name" value="Acyl-CoA N-acyltransferases (Nat)"/>
    <property type="match status" value="2"/>
</dbReference>
<dbReference type="AlphaFoldDB" id="A0A1H1FQ62"/>
<feature type="domain" description="N-acetyltransferase" evidence="3">
    <location>
        <begin position="1"/>
        <end position="159"/>
    </location>
</feature>
<evidence type="ECO:0000256" key="1">
    <source>
        <dbReference type="ARBA" id="ARBA00022679"/>
    </source>
</evidence>
<proteinExistence type="predicted"/>
<name>A0A1H1FQ62_9ACTN</name>